<reference evidence="1" key="1">
    <citation type="submission" date="2021-03" db="EMBL/GenBank/DDBJ databases">
        <title>Molecular epidemiology and mechanisms of colistin and carbapenem resistance in Enterobacteriaceae from clinical isolates, the environment and porcine samples in Pretoria, South Africa.</title>
        <authorList>
            <person name="Bogoshi D."/>
            <person name="Mbelle N.M."/>
            <person name="Naidoo V."/>
            <person name="Osei Sekyere J."/>
        </authorList>
    </citation>
    <scope>NUCLEOTIDE SEQUENCE</scope>
    <source>
        <strain evidence="1">C052</strain>
    </source>
</reference>
<evidence type="ECO:0000313" key="2">
    <source>
        <dbReference type="Proteomes" id="UP000664477"/>
    </source>
</evidence>
<evidence type="ECO:0000313" key="1">
    <source>
        <dbReference type="EMBL" id="MBO1915633.1"/>
    </source>
</evidence>
<dbReference type="EMBL" id="JAGETQ010000001">
    <property type="protein sequence ID" value="MBO1915633.1"/>
    <property type="molecule type" value="Genomic_DNA"/>
</dbReference>
<accession>A0A939N9S0</accession>
<protein>
    <submittedName>
        <fullName evidence="1">Uncharacterized protein</fullName>
    </submittedName>
</protein>
<organism evidence="1 2">
    <name type="scientific">Providencia rettgeri</name>
    <dbReference type="NCBI Taxonomy" id="587"/>
    <lineage>
        <taxon>Bacteria</taxon>
        <taxon>Pseudomonadati</taxon>
        <taxon>Pseudomonadota</taxon>
        <taxon>Gammaproteobacteria</taxon>
        <taxon>Enterobacterales</taxon>
        <taxon>Morganellaceae</taxon>
        <taxon>Providencia</taxon>
    </lineage>
</organism>
<sequence>MDQLREITLQSKNAVNVVDLTLAATVNPVFGLLAFDTSTPEERAPMMEGRLLVTEWGLHR</sequence>
<dbReference type="AlphaFoldDB" id="A0A939N9S0"/>
<comment type="caution">
    <text evidence="1">The sequence shown here is derived from an EMBL/GenBank/DDBJ whole genome shotgun (WGS) entry which is preliminary data.</text>
</comment>
<gene>
    <name evidence="1" type="ORF">J4727_00155</name>
</gene>
<name>A0A939N9S0_PRORE</name>
<dbReference type="Proteomes" id="UP000664477">
    <property type="component" value="Unassembled WGS sequence"/>
</dbReference>
<proteinExistence type="predicted"/>